<feature type="domain" description="ATPase AAA-type core" evidence="1">
    <location>
        <begin position="26"/>
        <end position="323"/>
    </location>
</feature>
<dbReference type="Pfam" id="PF13304">
    <property type="entry name" value="AAA_21"/>
    <property type="match status" value="1"/>
</dbReference>
<keyword evidence="4" id="KW-1185">Reference proteome</keyword>
<reference evidence="3 4" key="1">
    <citation type="submission" date="2020-01" db="EMBL/GenBank/DDBJ databases">
        <title>Microvirga sp. nov., an arsenate reduction bacterium isolated from Tibet hotspring sediments.</title>
        <authorList>
            <person name="Yuan C.-G."/>
        </authorList>
    </citation>
    <scope>NUCLEOTIDE SEQUENCE [LARGE SCALE GENOMIC DNA]</scope>
    <source>
        <strain evidence="3 4">SYSU G3D203</strain>
    </source>
</reference>
<dbReference type="PANTHER" id="PTHR43581:SF4">
    <property type="entry name" value="ATP_GTP PHOSPHATASE"/>
    <property type="match status" value="1"/>
</dbReference>
<dbReference type="PANTHER" id="PTHR43581">
    <property type="entry name" value="ATP/GTP PHOSPHATASE"/>
    <property type="match status" value="1"/>
</dbReference>
<evidence type="ECO:0000313" key="4">
    <source>
        <dbReference type="Proteomes" id="UP000818323"/>
    </source>
</evidence>
<name>A0ABW9YVM7_9HYPH</name>
<dbReference type="SUPFAM" id="SSF52540">
    <property type="entry name" value="P-loop containing nucleoside triphosphate hydrolases"/>
    <property type="match status" value="1"/>
</dbReference>
<feature type="domain" description="OLD protein-like TOPRIM" evidence="2">
    <location>
        <begin position="363"/>
        <end position="433"/>
    </location>
</feature>
<protein>
    <submittedName>
        <fullName evidence="3">AAA family ATPase</fullName>
    </submittedName>
</protein>
<dbReference type="Pfam" id="PF20469">
    <property type="entry name" value="OLD-like_TOPRIM"/>
    <property type="match status" value="1"/>
</dbReference>
<dbReference type="Proteomes" id="UP000818323">
    <property type="component" value="Unassembled WGS sequence"/>
</dbReference>
<dbReference type="Gene3D" id="3.40.50.300">
    <property type="entry name" value="P-loop containing nucleotide triphosphate hydrolases"/>
    <property type="match status" value="1"/>
</dbReference>
<accession>A0ABW9YVM7</accession>
<dbReference type="EMBL" id="JAAAXJ010000002">
    <property type="protein sequence ID" value="NBJ23711.1"/>
    <property type="molecule type" value="Genomic_DNA"/>
</dbReference>
<proteinExistence type="predicted"/>
<sequence length="568" mass="61116">MARVRVVEIRNFRSIKELSWVPSAGINCLVGPGDSGKSTILDALDLCLGARRNATFTDADFHNLNVDESITILVTVGELEDTQKNFESYGLYLRGFNKDTGEVEDEPGVDLETVLTIKLEVESDLEPSWCLVSDRATAQGQSRLLQWADRVKLAPTRIGAVAHHNLGWQRGSVLNRVSTERADASSALAKAARDARAAFGQEAETQLGATLGIVANTARELGIPVGPSVKAMLDAHSVSFVGGTISLHDDGGVPLRGLGIGSTRLLIAGLQRKAAERSTIILVDELEHGLEPHRIIRFVNSLGSKEREPPLQVFATSHSPVALSELSVDQLNVVRRSDVRHEILRSSAEDDIQGTVRSYPGAFLATSIYVCEGASEVGLLRGLDQHLVAAQGQTSLFASGAFLVDIGGAQKIYRGAEAFRKLGYRIAVLRDDDIQPTPEAEQAFTAAGGQLFVWQGGRTTEDELFLSLSDEGVRKLVALAVDLHGDDTVDSHIRSADRRFTLASVAGMISTDLRIALGRAAKAKKSAWFKSVTDMETVGREIVAPDLPQADATFVQTIASLIGWASHG</sequence>
<evidence type="ECO:0000313" key="3">
    <source>
        <dbReference type="EMBL" id="NBJ23711.1"/>
    </source>
</evidence>
<organism evidence="3 4">
    <name type="scientific">Microvirga arsenatis</name>
    <dbReference type="NCBI Taxonomy" id="2692265"/>
    <lineage>
        <taxon>Bacteria</taxon>
        <taxon>Pseudomonadati</taxon>
        <taxon>Pseudomonadota</taxon>
        <taxon>Alphaproteobacteria</taxon>
        <taxon>Hyphomicrobiales</taxon>
        <taxon>Methylobacteriaceae</taxon>
        <taxon>Microvirga</taxon>
    </lineage>
</organism>
<dbReference type="InterPro" id="IPR003959">
    <property type="entry name" value="ATPase_AAA_core"/>
</dbReference>
<evidence type="ECO:0000259" key="2">
    <source>
        <dbReference type="Pfam" id="PF20469"/>
    </source>
</evidence>
<dbReference type="InterPro" id="IPR027417">
    <property type="entry name" value="P-loop_NTPase"/>
</dbReference>
<evidence type="ECO:0000259" key="1">
    <source>
        <dbReference type="Pfam" id="PF13304"/>
    </source>
</evidence>
<dbReference type="InterPro" id="IPR051396">
    <property type="entry name" value="Bact_Antivir_Def_Nuclease"/>
</dbReference>
<dbReference type="InterPro" id="IPR034139">
    <property type="entry name" value="TOPRIM_OLD"/>
</dbReference>
<gene>
    <name evidence="3" type="ORF">GR303_05005</name>
</gene>
<comment type="caution">
    <text evidence="3">The sequence shown here is derived from an EMBL/GenBank/DDBJ whole genome shotgun (WGS) entry which is preliminary data.</text>
</comment>